<keyword evidence="2" id="KW-1185">Reference proteome</keyword>
<sequence length="324" mass="38364">MFDIINHKMTKKVIKSTEEFGIRLKEKRLPYDNQRWKTLIDLILLPSDIYKVLTDYKNRFGVFPNLIKPSTFNECIQQSKFISRKSIYTQLADKLQVREYIENTIGKQYLCELLWFGTNIQEARKIQLPDSFVIKANNGSGTNFIVYNKSSIDWDHLDNLTQRWLSKDLSTQFAEWQYRWIKPKLLIEELLRSEDNQIPNDYKFFCFHGKVKMVQVDMDRFTNHTLTMLNRNFEVLPIHHVYPTFRGEIRKPECFELMISLAERLAKNEKFIRIDFYDLNGRPIFGEATLHPSAGREKFEPPIWDKKLGDIFLKRCGGDDLSGA</sequence>
<comment type="caution">
    <text evidence="1">The sequence shown here is derived from an EMBL/GenBank/DDBJ whole genome shotgun (WGS) entry which is preliminary data.</text>
</comment>
<accession>A0A4S1CBA8</accession>
<dbReference type="GO" id="GO:0016740">
    <property type="term" value="F:transferase activity"/>
    <property type="evidence" value="ECO:0007669"/>
    <property type="project" value="UniProtKB-KW"/>
</dbReference>
<proteinExistence type="predicted"/>
<name>A0A4S1CBA8_9BACT</name>
<gene>
    <name evidence="1" type="ORF">E4633_18630</name>
</gene>
<dbReference type="Pfam" id="PF14305">
    <property type="entry name" value="ATPgrasp_TupA"/>
    <property type="match status" value="1"/>
</dbReference>
<evidence type="ECO:0000313" key="2">
    <source>
        <dbReference type="Proteomes" id="UP000306416"/>
    </source>
</evidence>
<keyword evidence="1" id="KW-0808">Transferase</keyword>
<dbReference type="EMBL" id="SRSC01000005">
    <property type="protein sequence ID" value="TGU70216.1"/>
    <property type="molecule type" value="Genomic_DNA"/>
</dbReference>
<reference evidence="1 2" key="1">
    <citation type="submission" date="2019-04" db="EMBL/GenBank/DDBJ databases">
        <title>Geobacter oryzae sp. nov., ferric-reducing bacteria isolated from paddy soil.</title>
        <authorList>
            <person name="Xu Z."/>
            <person name="Masuda Y."/>
            <person name="Itoh H."/>
            <person name="Senoo K."/>
        </authorList>
    </citation>
    <scope>NUCLEOTIDE SEQUENCE [LARGE SCALE GENOMIC DNA]</scope>
    <source>
        <strain evidence="1 2">Red111</strain>
    </source>
</reference>
<evidence type="ECO:0000313" key="1">
    <source>
        <dbReference type="EMBL" id="TGU70216.1"/>
    </source>
</evidence>
<dbReference type="RefSeq" id="WP_135872559.1">
    <property type="nucleotide sequence ID" value="NZ_SRSC01000005.1"/>
</dbReference>
<dbReference type="AlphaFoldDB" id="A0A4S1CBA8"/>
<dbReference type="InterPro" id="IPR029465">
    <property type="entry name" value="ATPgrasp_TupA"/>
</dbReference>
<protein>
    <submittedName>
        <fullName evidence="1">Glycosyltransferase</fullName>
    </submittedName>
</protein>
<organism evidence="1 2">
    <name type="scientific">Geomonas terrae</name>
    <dbReference type="NCBI Taxonomy" id="2562681"/>
    <lineage>
        <taxon>Bacteria</taxon>
        <taxon>Pseudomonadati</taxon>
        <taxon>Thermodesulfobacteriota</taxon>
        <taxon>Desulfuromonadia</taxon>
        <taxon>Geobacterales</taxon>
        <taxon>Geobacteraceae</taxon>
        <taxon>Geomonas</taxon>
    </lineage>
</organism>
<dbReference type="Proteomes" id="UP000306416">
    <property type="component" value="Unassembled WGS sequence"/>
</dbReference>